<dbReference type="Gene3D" id="3.40.30.10">
    <property type="entry name" value="Glutaredoxin"/>
    <property type="match status" value="1"/>
</dbReference>
<organism evidence="2 3">
    <name type="scientific">Rubus argutus</name>
    <name type="common">Southern blackberry</name>
    <dbReference type="NCBI Taxonomy" id="59490"/>
    <lineage>
        <taxon>Eukaryota</taxon>
        <taxon>Viridiplantae</taxon>
        <taxon>Streptophyta</taxon>
        <taxon>Embryophyta</taxon>
        <taxon>Tracheophyta</taxon>
        <taxon>Spermatophyta</taxon>
        <taxon>Magnoliopsida</taxon>
        <taxon>eudicotyledons</taxon>
        <taxon>Gunneridae</taxon>
        <taxon>Pentapetalae</taxon>
        <taxon>rosids</taxon>
        <taxon>fabids</taxon>
        <taxon>Rosales</taxon>
        <taxon>Rosaceae</taxon>
        <taxon>Rosoideae</taxon>
        <taxon>Rosoideae incertae sedis</taxon>
        <taxon>Rubus</taxon>
    </lineage>
</organism>
<dbReference type="EMBL" id="JBEDUW010000006">
    <property type="protein sequence ID" value="KAK9919999.1"/>
    <property type="molecule type" value="Genomic_DNA"/>
</dbReference>
<evidence type="ECO:0000313" key="2">
    <source>
        <dbReference type="EMBL" id="KAK9919999.1"/>
    </source>
</evidence>
<dbReference type="PROSITE" id="PS51352">
    <property type="entry name" value="THIOREDOXIN_2"/>
    <property type="match status" value="1"/>
</dbReference>
<dbReference type="InterPro" id="IPR036249">
    <property type="entry name" value="Thioredoxin-like_sf"/>
</dbReference>
<dbReference type="SUPFAM" id="SSF52833">
    <property type="entry name" value="Thioredoxin-like"/>
    <property type="match status" value="1"/>
</dbReference>
<comment type="caution">
    <text evidence="2">The sequence shown here is derived from an EMBL/GenBank/DDBJ whole genome shotgun (WGS) entry which is preliminary data.</text>
</comment>
<accession>A0AAW1W7T0</accession>
<keyword evidence="3" id="KW-1185">Reference proteome</keyword>
<dbReference type="InterPro" id="IPR013766">
    <property type="entry name" value="Thioredoxin_domain"/>
</dbReference>
<dbReference type="InterPro" id="IPR012336">
    <property type="entry name" value="Thioredoxin-like_fold"/>
</dbReference>
<protein>
    <recommendedName>
        <fullName evidence="1">Thioredoxin domain-containing protein</fullName>
    </recommendedName>
</protein>
<gene>
    <name evidence="2" type="ORF">M0R45_028567</name>
</gene>
<feature type="domain" description="Thioredoxin" evidence="1">
    <location>
        <begin position="16"/>
        <end position="126"/>
    </location>
</feature>
<sequence length="126" mass="14515">MHNRKVDQNLIESNNLGTAPIVPEFPEKLDWLNTAPIKLSILWQDLKGKVVVLDFWTYCCINCMHVLPDLEFLEKKYKDMPFTVVGVHISKVDNEKDLEAIRNAVLRYNITHPVVNDGDMVFMGES</sequence>
<dbReference type="PANTHER" id="PTHR46388:SF2">
    <property type="entry name" value="NHL REPEAT-CONTAINING PROTEIN 2"/>
    <property type="match status" value="1"/>
</dbReference>
<proteinExistence type="predicted"/>
<dbReference type="PANTHER" id="PTHR46388">
    <property type="entry name" value="NHL REPEAT-CONTAINING PROTEIN 2"/>
    <property type="match status" value="1"/>
</dbReference>
<evidence type="ECO:0000313" key="3">
    <source>
        <dbReference type="Proteomes" id="UP001457282"/>
    </source>
</evidence>
<evidence type="ECO:0000259" key="1">
    <source>
        <dbReference type="PROSITE" id="PS51352"/>
    </source>
</evidence>
<name>A0AAW1W7T0_RUBAR</name>
<dbReference type="AlphaFoldDB" id="A0AAW1W7T0"/>
<dbReference type="Proteomes" id="UP001457282">
    <property type="component" value="Unassembled WGS sequence"/>
</dbReference>
<reference evidence="2 3" key="1">
    <citation type="journal article" date="2023" name="G3 (Bethesda)">
        <title>A chromosome-length genome assembly and annotation of blackberry (Rubus argutus, cv. 'Hillquist').</title>
        <authorList>
            <person name="Bruna T."/>
            <person name="Aryal R."/>
            <person name="Dudchenko O."/>
            <person name="Sargent D.J."/>
            <person name="Mead D."/>
            <person name="Buti M."/>
            <person name="Cavallini A."/>
            <person name="Hytonen T."/>
            <person name="Andres J."/>
            <person name="Pham M."/>
            <person name="Weisz D."/>
            <person name="Mascagni F."/>
            <person name="Usai G."/>
            <person name="Natali L."/>
            <person name="Bassil N."/>
            <person name="Fernandez G.E."/>
            <person name="Lomsadze A."/>
            <person name="Armour M."/>
            <person name="Olukolu B."/>
            <person name="Poorten T."/>
            <person name="Britton C."/>
            <person name="Davik J."/>
            <person name="Ashrafi H."/>
            <person name="Aiden E.L."/>
            <person name="Borodovsky M."/>
            <person name="Worthington M."/>
        </authorList>
    </citation>
    <scope>NUCLEOTIDE SEQUENCE [LARGE SCALE GENOMIC DNA]</scope>
    <source>
        <strain evidence="2">PI 553951</strain>
    </source>
</reference>
<dbReference type="Pfam" id="PF13905">
    <property type="entry name" value="Thioredoxin_8"/>
    <property type="match status" value="1"/>
</dbReference>